<proteinExistence type="predicted"/>
<dbReference type="Proteomes" id="UP000305517">
    <property type="component" value="Unassembled WGS sequence"/>
</dbReference>
<evidence type="ECO:0000313" key="1">
    <source>
        <dbReference type="EMBL" id="TLM88780.1"/>
    </source>
</evidence>
<organism evidence="1 2">
    <name type="scientific">Hymenobacter jeollabukensis</name>
    <dbReference type="NCBI Taxonomy" id="2025313"/>
    <lineage>
        <taxon>Bacteria</taxon>
        <taxon>Pseudomonadati</taxon>
        <taxon>Bacteroidota</taxon>
        <taxon>Cytophagia</taxon>
        <taxon>Cytophagales</taxon>
        <taxon>Hymenobacteraceae</taxon>
        <taxon>Hymenobacter</taxon>
    </lineage>
</organism>
<dbReference type="OrthoDB" id="5396211at2"/>
<name>A0A5R8WJ52_9BACT</name>
<dbReference type="EMBL" id="VAJM01000016">
    <property type="protein sequence ID" value="TLM88780.1"/>
    <property type="molecule type" value="Genomic_DNA"/>
</dbReference>
<keyword evidence="2" id="KW-1185">Reference proteome</keyword>
<dbReference type="CDD" id="cd08026">
    <property type="entry name" value="DUF326"/>
    <property type="match status" value="1"/>
</dbReference>
<dbReference type="PANTHER" id="PTHR37310">
    <property type="entry name" value="CYTOPLASMIC PROTEIN-RELATED"/>
    <property type="match status" value="1"/>
</dbReference>
<dbReference type="AlphaFoldDB" id="A0A5R8WJ52"/>
<protein>
    <submittedName>
        <fullName evidence="1">Four-helix bundle copper-binding protein</fullName>
    </submittedName>
</protein>
<accession>A0A5R8WJ52</accession>
<comment type="caution">
    <text evidence="1">The sequence shown here is derived from an EMBL/GenBank/DDBJ whole genome shotgun (WGS) entry which is preliminary data.</text>
</comment>
<dbReference type="RefSeq" id="WP_138081680.1">
    <property type="nucleotide sequence ID" value="NZ_VAJM01000016.1"/>
</dbReference>
<evidence type="ECO:0000313" key="2">
    <source>
        <dbReference type="Proteomes" id="UP000305517"/>
    </source>
</evidence>
<dbReference type="InterPro" id="IPR044543">
    <property type="entry name" value="YHJQ-like"/>
</dbReference>
<dbReference type="Pfam" id="PF03860">
    <property type="entry name" value="Csp"/>
    <property type="match status" value="1"/>
</dbReference>
<dbReference type="Gene3D" id="1.20.1270.360">
    <property type="match status" value="1"/>
</dbReference>
<sequence length="114" mass="12576">MHQQNQTLLQALADCVAACEHCATACLQEQDVKMMVRCIQLDRDCADICALTARFVARGSEHAQHLLRECAEICRACGNECAQHQHMEHCRQCAEACKRCEEACMQAAGSTAGH</sequence>
<dbReference type="InterPro" id="IPR005560">
    <property type="entry name" value="Csp_YhjQ"/>
</dbReference>
<reference evidence="1 2" key="1">
    <citation type="submission" date="2019-05" db="EMBL/GenBank/DDBJ databases">
        <title>Hymenobacter edaphi sp. nov., isolated from abandoned arsenic-contaminated farmland soil.</title>
        <authorList>
            <person name="Nie L."/>
        </authorList>
    </citation>
    <scope>NUCLEOTIDE SEQUENCE [LARGE SCALE GENOMIC DNA]</scope>
    <source>
        <strain evidence="1 2">1-3-3-8</strain>
    </source>
</reference>
<dbReference type="PANTHER" id="PTHR37310:SF1">
    <property type="entry name" value="CYTOPLASMIC PROTEIN"/>
    <property type="match status" value="1"/>
</dbReference>
<gene>
    <name evidence="1" type="ORF">FDY95_23385</name>
</gene>